<gene>
    <name evidence="5" type="ORF">SA87_04100</name>
</gene>
<dbReference type="EMBL" id="JXBB01000063">
    <property type="protein sequence ID" value="OAR03339.1"/>
    <property type="molecule type" value="Genomic_DNA"/>
</dbReference>
<comment type="similarity">
    <text evidence="1">Belongs to the DnaB/DnaD family.</text>
</comment>
<feature type="domain" description="DnaB/C C-terminal" evidence="3">
    <location>
        <begin position="251"/>
        <end position="317"/>
    </location>
</feature>
<proteinExistence type="inferred from homology"/>
<dbReference type="RefSeq" id="WP_066203562.1">
    <property type="nucleotide sequence ID" value="NZ_JXBB01000063.1"/>
</dbReference>
<evidence type="ECO:0000256" key="2">
    <source>
        <dbReference type="SAM" id="MobiDB-lite"/>
    </source>
</evidence>
<dbReference type="InterPro" id="IPR058660">
    <property type="entry name" value="WHD_DnaB"/>
</dbReference>
<dbReference type="InterPro" id="IPR006343">
    <property type="entry name" value="DnaB/C_C"/>
</dbReference>
<protein>
    <submittedName>
        <fullName evidence="5">Uncharacterized protein</fullName>
    </submittedName>
</protein>
<dbReference type="STRING" id="1484.SA87_04100"/>
<evidence type="ECO:0000259" key="3">
    <source>
        <dbReference type="Pfam" id="PF07261"/>
    </source>
</evidence>
<dbReference type="Pfam" id="PF07261">
    <property type="entry name" value="DnaB_2"/>
    <property type="match status" value="1"/>
</dbReference>
<dbReference type="Gene3D" id="1.10.10.630">
    <property type="entry name" value="DnaD domain-like"/>
    <property type="match status" value="1"/>
</dbReference>
<feature type="domain" description="Replicative helicase loading/DNA remodeling protein DnaB N-terminal winged helix" evidence="4">
    <location>
        <begin position="19"/>
        <end position="160"/>
    </location>
</feature>
<evidence type="ECO:0000313" key="5">
    <source>
        <dbReference type="EMBL" id="OAR03339.1"/>
    </source>
</evidence>
<feature type="region of interest" description="Disordered" evidence="2">
    <location>
        <begin position="195"/>
        <end position="225"/>
    </location>
</feature>
<keyword evidence="6" id="KW-1185">Reference proteome</keyword>
<dbReference type="OrthoDB" id="2082007at2"/>
<evidence type="ECO:0000256" key="1">
    <source>
        <dbReference type="ARBA" id="ARBA00093462"/>
    </source>
</evidence>
<reference evidence="5 6" key="1">
    <citation type="submission" date="2015-09" db="EMBL/GenBank/DDBJ databases">
        <title>Draft genome sequence of Hydrogenibacillus schlegelii DSM 2000.</title>
        <authorList>
            <person name="Hemp J."/>
        </authorList>
    </citation>
    <scope>NUCLEOTIDE SEQUENCE [LARGE SCALE GENOMIC DNA]</scope>
    <source>
        <strain evidence="5 6">MA 48</strain>
    </source>
</reference>
<accession>A0A179INH9</accession>
<dbReference type="Proteomes" id="UP000243024">
    <property type="component" value="Unassembled WGS sequence"/>
</dbReference>
<evidence type="ECO:0000259" key="4">
    <source>
        <dbReference type="Pfam" id="PF25888"/>
    </source>
</evidence>
<evidence type="ECO:0000313" key="6">
    <source>
        <dbReference type="Proteomes" id="UP000243024"/>
    </source>
</evidence>
<dbReference type="Pfam" id="PF25888">
    <property type="entry name" value="WHD_DnaB"/>
    <property type="match status" value="1"/>
</dbReference>
<dbReference type="InterPro" id="IPR034829">
    <property type="entry name" value="DnaD-like_sf"/>
</dbReference>
<name>A0A179INH9_HYDSH</name>
<organism evidence="5 6">
    <name type="scientific">Hydrogenibacillus schlegelii</name>
    <name type="common">Bacillus schlegelii</name>
    <dbReference type="NCBI Taxonomy" id="1484"/>
    <lineage>
        <taxon>Bacteria</taxon>
        <taxon>Bacillati</taxon>
        <taxon>Bacillota</taxon>
        <taxon>Bacilli</taxon>
        <taxon>Bacillales</taxon>
        <taxon>Bacillales Family X. Incertae Sedis</taxon>
        <taxon>Hydrogenibacillus</taxon>
    </lineage>
</organism>
<sequence>MPESGWIIVGDPPALSPADRSTLADWYLPVIGLEAYGLYLALVDRRPAPGPVPAAAFYARLGFRPAEAERFDDVRRRLEGVGLLRTFAERPQNVLFLQLQSPLRPEQVAASDVLLALLIDRLGPAELERLAERYGLASDDRPAAEPGEEVTAPFREAYPEAVPARIVADLSAEARSLLRAIRRAGERRLAAVERVPGAPPSEVRRAAGPAGAAGPAPDAARPADPKAQFERHLRYLKSVSPYDLLRNYQGGGELSPADERLVRTILEEIGLPAEVTNVLIDYVLLVKDHKFPRAFTEKIAASWKRKGFQTAEEALAYARAEYRRQMKASARPTKGAPPRRTPAEGDRRRRLPAYIVAQLEAERRAWEAAGEPASGKGEEDV</sequence>
<dbReference type="AlphaFoldDB" id="A0A179INH9"/>
<feature type="region of interest" description="Disordered" evidence="2">
    <location>
        <begin position="326"/>
        <end position="351"/>
    </location>
</feature>
<feature type="compositionally biased region" description="Low complexity" evidence="2">
    <location>
        <begin position="206"/>
        <end position="220"/>
    </location>
</feature>
<comment type="caution">
    <text evidence="5">The sequence shown here is derived from an EMBL/GenBank/DDBJ whole genome shotgun (WGS) entry which is preliminary data.</text>
</comment>